<dbReference type="SUPFAM" id="SSF51905">
    <property type="entry name" value="FAD/NAD(P)-binding domain"/>
    <property type="match status" value="1"/>
</dbReference>
<dbReference type="PRINTS" id="PR00368">
    <property type="entry name" value="FADPNR"/>
</dbReference>
<accession>A0A1Q3DWP8</accession>
<evidence type="ECO:0000259" key="6">
    <source>
        <dbReference type="Pfam" id="PF07992"/>
    </source>
</evidence>
<comment type="similarity">
    <text evidence="1">Belongs to the FAD-dependent oxidoreductase family.</text>
</comment>
<keyword evidence="2" id="KW-0285">Flavoprotein</keyword>
<dbReference type="Pfam" id="PF07992">
    <property type="entry name" value="Pyr_redox_2"/>
    <property type="match status" value="1"/>
</dbReference>
<dbReference type="PRINTS" id="PR00411">
    <property type="entry name" value="PNDRDTASEI"/>
</dbReference>
<evidence type="ECO:0000256" key="2">
    <source>
        <dbReference type="ARBA" id="ARBA00022630"/>
    </source>
</evidence>
<dbReference type="GO" id="GO:0050660">
    <property type="term" value="F:flavin adenine dinucleotide binding"/>
    <property type="evidence" value="ECO:0007669"/>
    <property type="project" value="TreeGrafter"/>
</dbReference>
<keyword evidence="5" id="KW-1133">Transmembrane helix</keyword>
<evidence type="ECO:0000256" key="4">
    <source>
        <dbReference type="ARBA" id="ARBA00023002"/>
    </source>
</evidence>
<proteinExistence type="inferred from homology"/>
<evidence type="ECO:0000256" key="1">
    <source>
        <dbReference type="ARBA" id="ARBA00006442"/>
    </source>
</evidence>
<sequence length="482" mass="52513">MLSATTASAFYQTSTIRICRGFITVTATSWAVYNHVINLDREMEFIRFNTVIYNDHKYIIRILLNNLTSKLSITHSLIMSSKKTDREKTVIVIVGGGIGGLALLNALSASINPEKHTVVLVDARPAHMHLISSLRLIVSDADDLLKQAVHPYGDHTFRNKFAGNGSFVHGSVTSVKFGDGGKGGQLILDSGEVVDYDLLVLATGSSWPRPLGFPTESKSAIENHIIARRAEFAEAKDILLVGGGSVGIELAGELKDIFPSKPITIIQRERLLLNNTYPDKYRIAIQKQIEARGVTVLTSDAIPASDASDVSASQVPKDGFVTEQGKKLKPDLVVPTWGNRPNTSYLPTDLLSSTGHVKILPTFQLPAHPNVFAFGDIIEWKEQKGAAKAAFFHTPKVAKNIMAYLNLAESVTTSSVDLMASNKSAKYSGSMEMIMITNGKARGLAYFDILWGIILGGWFVTLLKAKTLMIGRIPSQTGYTPK</sequence>
<feature type="domain" description="FAD/NAD(P)-binding" evidence="6">
    <location>
        <begin position="91"/>
        <end position="381"/>
    </location>
</feature>
<reference evidence="7 8" key="2">
    <citation type="submission" date="2017-02" db="EMBL/GenBank/DDBJ databases">
        <title>A genome survey and senescence transcriptome analysis in Lentinula edodes.</title>
        <authorList>
            <person name="Sakamoto Y."/>
            <person name="Nakade K."/>
            <person name="Sato S."/>
            <person name="Yoshida Y."/>
            <person name="Miyazaki K."/>
            <person name="Natsume S."/>
            <person name="Konno N."/>
        </authorList>
    </citation>
    <scope>NUCLEOTIDE SEQUENCE [LARGE SCALE GENOMIC DNA]</scope>
    <source>
        <strain evidence="7 8">NBRC 111202</strain>
    </source>
</reference>
<keyword evidence="8" id="KW-1185">Reference proteome</keyword>
<dbReference type="STRING" id="5353.A0A1Q3DWP8"/>
<keyword evidence="4" id="KW-0560">Oxidoreductase</keyword>
<dbReference type="GO" id="GO:0005737">
    <property type="term" value="C:cytoplasm"/>
    <property type="evidence" value="ECO:0007669"/>
    <property type="project" value="TreeGrafter"/>
</dbReference>
<reference evidence="7 8" key="1">
    <citation type="submission" date="2016-08" db="EMBL/GenBank/DDBJ databases">
        <authorList>
            <consortium name="Lentinula edodes genome sequencing consortium"/>
            <person name="Sakamoto Y."/>
            <person name="Nakade K."/>
            <person name="Sato S."/>
            <person name="Yoshida Y."/>
            <person name="Miyazaki K."/>
            <person name="Natsume S."/>
            <person name="Konno N."/>
        </authorList>
    </citation>
    <scope>NUCLEOTIDE SEQUENCE [LARGE SCALE GENOMIC DNA]</scope>
    <source>
        <strain evidence="7 8">NBRC 111202</strain>
    </source>
</reference>
<dbReference type="Gene3D" id="3.50.50.100">
    <property type="match status" value="1"/>
</dbReference>
<protein>
    <submittedName>
        <fullName evidence="7">Protein</fullName>
    </submittedName>
</protein>
<dbReference type="PANTHER" id="PTHR43735">
    <property type="entry name" value="APOPTOSIS-INDUCING FACTOR 1"/>
    <property type="match status" value="1"/>
</dbReference>
<evidence type="ECO:0000313" key="7">
    <source>
        <dbReference type="EMBL" id="GAV99431.1"/>
    </source>
</evidence>
<dbReference type="GO" id="GO:0004174">
    <property type="term" value="F:electron-transferring-flavoprotein dehydrogenase activity"/>
    <property type="evidence" value="ECO:0007669"/>
    <property type="project" value="TreeGrafter"/>
</dbReference>
<evidence type="ECO:0000313" key="8">
    <source>
        <dbReference type="Proteomes" id="UP000188533"/>
    </source>
</evidence>
<keyword evidence="3" id="KW-0274">FAD</keyword>
<dbReference type="InterPro" id="IPR036188">
    <property type="entry name" value="FAD/NAD-bd_sf"/>
</dbReference>
<keyword evidence="5" id="KW-0472">Membrane</keyword>
<dbReference type="EMBL" id="BDGU01000014">
    <property type="protein sequence ID" value="GAV99431.1"/>
    <property type="molecule type" value="Genomic_DNA"/>
</dbReference>
<feature type="transmembrane region" description="Helical" evidence="5">
    <location>
        <begin position="89"/>
        <end position="107"/>
    </location>
</feature>
<feature type="transmembrane region" description="Helical" evidence="5">
    <location>
        <begin position="443"/>
        <end position="463"/>
    </location>
</feature>
<organism evidence="7 8">
    <name type="scientific">Lentinula edodes</name>
    <name type="common">Shiitake mushroom</name>
    <name type="synonym">Lentinus edodes</name>
    <dbReference type="NCBI Taxonomy" id="5353"/>
    <lineage>
        <taxon>Eukaryota</taxon>
        <taxon>Fungi</taxon>
        <taxon>Dikarya</taxon>
        <taxon>Basidiomycota</taxon>
        <taxon>Agaricomycotina</taxon>
        <taxon>Agaricomycetes</taxon>
        <taxon>Agaricomycetidae</taxon>
        <taxon>Agaricales</taxon>
        <taxon>Marasmiineae</taxon>
        <taxon>Omphalotaceae</taxon>
        <taxon>Lentinula</taxon>
    </lineage>
</organism>
<dbReference type="Proteomes" id="UP000188533">
    <property type="component" value="Unassembled WGS sequence"/>
</dbReference>
<gene>
    <name evidence="7" type="ORF">LENED_000889</name>
</gene>
<evidence type="ECO:0000256" key="5">
    <source>
        <dbReference type="SAM" id="Phobius"/>
    </source>
</evidence>
<name>A0A1Q3DWP8_LENED</name>
<keyword evidence="5" id="KW-0812">Transmembrane</keyword>
<evidence type="ECO:0000256" key="3">
    <source>
        <dbReference type="ARBA" id="ARBA00022827"/>
    </source>
</evidence>
<dbReference type="AlphaFoldDB" id="A0A1Q3DWP8"/>
<comment type="caution">
    <text evidence="7">The sequence shown here is derived from an EMBL/GenBank/DDBJ whole genome shotgun (WGS) entry which is preliminary data.</text>
</comment>
<dbReference type="PANTHER" id="PTHR43735:SF3">
    <property type="entry name" value="FERROPTOSIS SUPPRESSOR PROTEIN 1"/>
    <property type="match status" value="1"/>
</dbReference>
<dbReference type="InterPro" id="IPR023753">
    <property type="entry name" value="FAD/NAD-binding_dom"/>
</dbReference>